<dbReference type="WBParaSite" id="PDA_v2.g5700.t1">
    <property type="protein sequence ID" value="PDA_v2.g5700.t1"/>
    <property type="gene ID" value="PDA_v2.g5700"/>
</dbReference>
<accession>A0A914QPF1</accession>
<dbReference type="PANTHER" id="PTHR46481">
    <property type="entry name" value="ZINC FINGER BED DOMAIN-CONTAINING PROTEIN 4"/>
    <property type="match status" value="1"/>
</dbReference>
<protein>
    <submittedName>
        <fullName evidence="9">HAT C-terminal dimerisation domain-containing protein</fullName>
    </submittedName>
</protein>
<dbReference type="InterPro" id="IPR052035">
    <property type="entry name" value="ZnF_BED_domain_contain"/>
</dbReference>
<dbReference type="InterPro" id="IPR012337">
    <property type="entry name" value="RNaseH-like_sf"/>
</dbReference>
<sequence>MSKYNIYFEKVDTGNKFYQWCCKLCGYITVPTIHTTTQIRRHHLKSKHPPEFAQIEPRKPFKNAAAPMERKRKIKDIIIENTPLKKIKTEDEMNSEKIENAIMELISTANLPIAVINYPAFDRLIKLLNPVYILMNKDYFERQKLPELYNKLSTTIKDVTSKLESYSIVIGEWTEEGFSHSLLSITIHFLDEELKLQNYILAVQSINKYKVDEKLPERLEEIFEEFNLEWSKVTHFLQAGNSGSTDFEDISDWNIEKCLELGLQQSVEDAMTNMADLDTVMHKVKKLLRKLRKSKSLHHIFPEPQKLEEIQQKYLDENVQIPWNILYSIFLIFQENKIALQVFVVENEMKEGCPLEQNEWEILDEFIESLSGFNQASSLLFRSDSTISTIIPILKVIMLDLETKKKKKCNKGNAQFIDGLLESLKKRFSASLTNKNNIIATLLDPRFKDKYFPSSMNNCYKEWIINDLIGEFDIIVVPKIEVNDDSYENGKSDDLFALFEKTNESKRSIPNAEGKKQLIEAELIKYLHEPTITRESSPSDYWNINSCRFPYLKQLYCKHATAPATINENAVDKFVSLTGFEMDKMRKSLNNETLKQMLFLNCNFNLLDLNIFSGMSNGDADTRHGSQPFATEYAASSRPRHNGASNDVTTATTSSRETSATPRNADKFTPARKLEIKKLIREKKCEIKECKTTHGLYQVYHEKVCVALQCSYCFGLFSTNTRTHLKSHITECAEEIKFRAPYSLT</sequence>
<keyword evidence="2" id="KW-0479">Metal-binding</keyword>
<comment type="subcellular location">
    <subcellularLocation>
        <location evidence="1">Nucleus</location>
    </subcellularLocation>
</comment>
<evidence type="ECO:0000313" key="8">
    <source>
        <dbReference type="Proteomes" id="UP000887578"/>
    </source>
</evidence>
<keyword evidence="5" id="KW-0539">Nucleus</keyword>
<evidence type="ECO:0000256" key="4">
    <source>
        <dbReference type="ARBA" id="ARBA00022833"/>
    </source>
</evidence>
<evidence type="ECO:0000256" key="1">
    <source>
        <dbReference type="ARBA" id="ARBA00004123"/>
    </source>
</evidence>
<dbReference type="Proteomes" id="UP000887578">
    <property type="component" value="Unplaced"/>
</dbReference>
<keyword evidence="3" id="KW-0863">Zinc-finger</keyword>
<dbReference type="GO" id="GO:0046983">
    <property type="term" value="F:protein dimerization activity"/>
    <property type="evidence" value="ECO:0007669"/>
    <property type="project" value="InterPro"/>
</dbReference>
<dbReference type="SUPFAM" id="SSF53098">
    <property type="entry name" value="Ribonuclease H-like"/>
    <property type="match status" value="1"/>
</dbReference>
<evidence type="ECO:0000256" key="6">
    <source>
        <dbReference type="SAM" id="MobiDB-lite"/>
    </source>
</evidence>
<keyword evidence="8" id="KW-1185">Reference proteome</keyword>
<organism evidence="8 9">
    <name type="scientific">Panagrolaimus davidi</name>
    <dbReference type="NCBI Taxonomy" id="227884"/>
    <lineage>
        <taxon>Eukaryota</taxon>
        <taxon>Metazoa</taxon>
        <taxon>Ecdysozoa</taxon>
        <taxon>Nematoda</taxon>
        <taxon>Chromadorea</taxon>
        <taxon>Rhabditida</taxon>
        <taxon>Tylenchina</taxon>
        <taxon>Panagrolaimomorpha</taxon>
        <taxon>Panagrolaimoidea</taxon>
        <taxon>Panagrolaimidae</taxon>
        <taxon>Panagrolaimus</taxon>
    </lineage>
</organism>
<feature type="domain" description="HAT C-terminal dimerisation" evidence="7">
    <location>
        <begin position="522"/>
        <end position="602"/>
    </location>
</feature>
<evidence type="ECO:0000256" key="2">
    <source>
        <dbReference type="ARBA" id="ARBA00022723"/>
    </source>
</evidence>
<evidence type="ECO:0000256" key="3">
    <source>
        <dbReference type="ARBA" id="ARBA00022771"/>
    </source>
</evidence>
<proteinExistence type="predicted"/>
<evidence type="ECO:0000259" key="7">
    <source>
        <dbReference type="Pfam" id="PF05699"/>
    </source>
</evidence>
<dbReference type="GO" id="GO:0008270">
    <property type="term" value="F:zinc ion binding"/>
    <property type="evidence" value="ECO:0007669"/>
    <property type="project" value="UniProtKB-KW"/>
</dbReference>
<dbReference type="AlphaFoldDB" id="A0A914QPF1"/>
<keyword evidence="4" id="KW-0862">Zinc</keyword>
<evidence type="ECO:0000313" key="9">
    <source>
        <dbReference type="WBParaSite" id="PDA_v2.g5700.t1"/>
    </source>
</evidence>
<reference evidence="9" key="1">
    <citation type="submission" date="2022-11" db="UniProtKB">
        <authorList>
            <consortium name="WormBaseParasite"/>
        </authorList>
    </citation>
    <scope>IDENTIFICATION</scope>
</reference>
<name>A0A914QPF1_9BILA</name>
<feature type="compositionally biased region" description="Low complexity" evidence="6">
    <location>
        <begin position="649"/>
        <end position="661"/>
    </location>
</feature>
<dbReference type="GO" id="GO:0005634">
    <property type="term" value="C:nucleus"/>
    <property type="evidence" value="ECO:0007669"/>
    <property type="project" value="UniProtKB-SubCell"/>
</dbReference>
<dbReference type="Pfam" id="PF05699">
    <property type="entry name" value="Dimer_Tnp_hAT"/>
    <property type="match status" value="1"/>
</dbReference>
<evidence type="ECO:0000256" key="5">
    <source>
        <dbReference type="ARBA" id="ARBA00023242"/>
    </source>
</evidence>
<dbReference type="InterPro" id="IPR008906">
    <property type="entry name" value="HATC_C_dom"/>
</dbReference>
<feature type="region of interest" description="Disordered" evidence="6">
    <location>
        <begin position="633"/>
        <end position="667"/>
    </location>
</feature>
<dbReference type="PANTHER" id="PTHR46481:SF10">
    <property type="entry name" value="ZINC FINGER BED DOMAIN-CONTAINING PROTEIN 39"/>
    <property type="match status" value="1"/>
</dbReference>